<reference evidence="4 5" key="1">
    <citation type="journal article" date="2013" name="Genome Announc.">
        <title>The Draft Genome Sequence of Sphingomonas paucimobilis Strain HER1398 (Proteobacteria), Host to the Giant PAU Phage, Indicates That It Is a Member of the Genus Sphingobacterium (Bacteroidetes).</title>
        <authorList>
            <person name="White R.A.III."/>
            <person name="Suttle C.A."/>
        </authorList>
    </citation>
    <scope>NUCLEOTIDE SEQUENCE [LARGE SCALE GENOMIC DNA]</scope>
    <source>
        <strain evidence="4 5">HER1398</strain>
    </source>
</reference>
<dbReference type="PANTHER" id="PTHR30273:SF2">
    <property type="entry name" value="PROTEIN FECR"/>
    <property type="match status" value="1"/>
</dbReference>
<dbReference type="RefSeq" id="WP_021071721.1">
    <property type="nucleotide sequence ID" value="NZ_ATDL01000020.1"/>
</dbReference>
<keyword evidence="1" id="KW-1133">Transmembrane helix</keyword>
<dbReference type="PANTHER" id="PTHR30273">
    <property type="entry name" value="PERIPLASMIC SIGNAL SENSOR AND SIGMA FACTOR ACTIVATOR FECR-RELATED"/>
    <property type="match status" value="1"/>
</dbReference>
<feature type="transmembrane region" description="Helical" evidence="1">
    <location>
        <begin position="95"/>
        <end position="117"/>
    </location>
</feature>
<evidence type="ECO:0000259" key="2">
    <source>
        <dbReference type="Pfam" id="PF04773"/>
    </source>
</evidence>
<dbReference type="Pfam" id="PF04773">
    <property type="entry name" value="FecR"/>
    <property type="match status" value="1"/>
</dbReference>
<keyword evidence="1" id="KW-0812">Transmembrane</keyword>
<evidence type="ECO:0008006" key="6">
    <source>
        <dbReference type="Google" id="ProtNLM"/>
    </source>
</evidence>
<evidence type="ECO:0000256" key="1">
    <source>
        <dbReference type="SAM" id="Phobius"/>
    </source>
</evidence>
<sequence>MEKNHHIRALFNRYMRRRASEKETDELFDYFGNASENDLRQLIDDTLSDSGEDTSEASTIEQDILTRIDTRIHGHLAPVTIEEDTTPLFRKRLSIVRWAAAAAVFIVASWGLSQYWLSAPERDRNVNETSLLKADQEPGRSRAVLTLADGQLIELKESEEGITITGNEVKYKDGPSVAEVTSNTRLNTISIPRGGQYRITLADGTKVWLNAASTLRYPTAFPNKERIVELDGEGYFEVAKNPDKPFKVISKEQVVQVLGTHFNINTYADESNIKTTLLEGSVQVTSLHSQQSVKLSPGTQSVLTPQGVQIREIDTDAVMAWKNNDFIFRGQSLKTTMRQLARWYDVEIEYADNAPIHLKIGGNISRKNNLSSVLKAMESTHSVKFEFDGKTILVK</sequence>
<dbReference type="eggNOG" id="COG3712">
    <property type="taxonomic scope" value="Bacteria"/>
</dbReference>
<organism evidence="4 5">
    <name type="scientific">Sphingobacterium paucimobilis HER1398</name>
    <dbReference type="NCBI Taxonomy" id="1346330"/>
    <lineage>
        <taxon>Bacteria</taxon>
        <taxon>Pseudomonadati</taxon>
        <taxon>Bacteroidota</taxon>
        <taxon>Sphingobacteriia</taxon>
        <taxon>Sphingobacteriales</taxon>
        <taxon>Sphingobacteriaceae</taxon>
        <taxon>Sphingobacterium</taxon>
    </lineage>
</organism>
<dbReference type="InterPro" id="IPR006860">
    <property type="entry name" value="FecR"/>
</dbReference>
<dbReference type="AlphaFoldDB" id="U2H8A4"/>
<dbReference type="Gene3D" id="2.60.120.1440">
    <property type="match status" value="1"/>
</dbReference>
<dbReference type="OrthoDB" id="1099963at2"/>
<dbReference type="FunFam" id="2.60.120.1440:FF:000001">
    <property type="entry name" value="Putative anti-sigma factor"/>
    <property type="match status" value="1"/>
</dbReference>
<feature type="domain" description="FecR protein" evidence="2">
    <location>
        <begin position="188"/>
        <end position="283"/>
    </location>
</feature>
<dbReference type="InterPro" id="IPR032508">
    <property type="entry name" value="FecR_C"/>
</dbReference>
<evidence type="ECO:0000259" key="3">
    <source>
        <dbReference type="Pfam" id="PF16344"/>
    </source>
</evidence>
<dbReference type="Gene3D" id="3.55.50.30">
    <property type="match status" value="1"/>
</dbReference>
<dbReference type="PATRIC" id="fig|1346330.5.peg.3589"/>
<name>U2H8A4_9SPHI</name>
<dbReference type="InterPro" id="IPR012373">
    <property type="entry name" value="Ferrdict_sens_TM"/>
</dbReference>
<proteinExistence type="predicted"/>
<evidence type="ECO:0000313" key="5">
    <source>
        <dbReference type="Proteomes" id="UP000016584"/>
    </source>
</evidence>
<protein>
    <recommendedName>
        <fullName evidence="6">FecR protein domain-containing protein</fullName>
    </recommendedName>
</protein>
<accession>U2H8A4</accession>
<dbReference type="Pfam" id="PF16344">
    <property type="entry name" value="FecR_C"/>
    <property type="match status" value="1"/>
</dbReference>
<evidence type="ECO:0000313" key="4">
    <source>
        <dbReference type="EMBL" id="ERJ57951.1"/>
    </source>
</evidence>
<gene>
    <name evidence="4" type="ORF">M472_04145</name>
</gene>
<keyword evidence="5" id="KW-1185">Reference proteome</keyword>
<dbReference type="STRING" id="1346330.M472_04145"/>
<dbReference type="EMBL" id="ATDL01000020">
    <property type="protein sequence ID" value="ERJ57951.1"/>
    <property type="molecule type" value="Genomic_DNA"/>
</dbReference>
<feature type="domain" description="Protein FecR C-terminal" evidence="3">
    <location>
        <begin position="325"/>
        <end position="394"/>
    </location>
</feature>
<dbReference type="Proteomes" id="UP000016584">
    <property type="component" value="Unassembled WGS sequence"/>
</dbReference>
<keyword evidence="1" id="KW-0472">Membrane</keyword>
<comment type="caution">
    <text evidence="4">The sequence shown here is derived from an EMBL/GenBank/DDBJ whole genome shotgun (WGS) entry which is preliminary data.</text>
</comment>
<dbReference type="GO" id="GO:0016989">
    <property type="term" value="F:sigma factor antagonist activity"/>
    <property type="evidence" value="ECO:0007669"/>
    <property type="project" value="TreeGrafter"/>
</dbReference>